<dbReference type="InterPro" id="IPR011010">
    <property type="entry name" value="DNA_brk_join_enz"/>
</dbReference>
<evidence type="ECO:0000313" key="3">
    <source>
        <dbReference type="EMBL" id="MCP2269287.1"/>
    </source>
</evidence>
<dbReference type="PROSITE" id="PS51898">
    <property type="entry name" value="TYR_RECOMBINASE"/>
    <property type="match status" value="1"/>
</dbReference>
<dbReference type="InterPro" id="IPR002104">
    <property type="entry name" value="Integrase_catalytic"/>
</dbReference>
<gene>
    <name evidence="3" type="ORF">LV75_001775</name>
</gene>
<reference evidence="3 4" key="1">
    <citation type="submission" date="2022-06" db="EMBL/GenBank/DDBJ databases">
        <title>Genomic Encyclopedia of Archaeal and Bacterial Type Strains, Phase II (KMG-II): from individual species to whole genera.</title>
        <authorList>
            <person name="Goeker M."/>
        </authorList>
    </citation>
    <scope>NUCLEOTIDE SEQUENCE [LARGE SCALE GENOMIC DNA]</scope>
    <source>
        <strain evidence="3 4">DSM 44255</strain>
    </source>
</reference>
<name>A0ABT1I9M0_9PSEU</name>
<evidence type="ECO:0000259" key="2">
    <source>
        <dbReference type="PROSITE" id="PS51898"/>
    </source>
</evidence>
<dbReference type="Gene3D" id="1.10.443.10">
    <property type="entry name" value="Intergrase catalytic core"/>
    <property type="match status" value="1"/>
</dbReference>
<dbReference type="InterPro" id="IPR013762">
    <property type="entry name" value="Integrase-like_cat_sf"/>
</dbReference>
<sequence>MAKQGYEHLRRHDLRHKGLTWMADAGIPVHVLRLIAGHGSLDTTQRYLHPSNDQFADAGDLLSAYLQRAAQVGLKVVS</sequence>
<keyword evidence="4" id="KW-1185">Reference proteome</keyword>
<dbReference type="Pfam" id="PF00589">
    <property type="entry name" value="Phage_integrase"/>
    <property type="match status" value="1"/>
</dbReference>
<accession>A0ABT1I9M0</accession>
<evidence type="ECO:0000313" key="4">
    <source>
        <dbReference type="Proteomes" id="UP001205185"/>
    </source>
</evidence>
<dbReference type="SUPFAM" id="SSF56349">
    <property type="entry name" value="DNA breaking-rejoining enzymes"/>
    <property type="match status" value="1"/>
</dbReference>
<dbReference type="EMBL" id="JAMTCO010000004">
    <property type="protein sequence ID" value="MCP2269287.1"/>
    <property type="molecule type" value="Genomic_DNA"/>
</dbReference>
<evidence type="ECO:0000256" key="1">
    <source>
        <dbReference type="ARBA" id="ARBA00023172"/>
    </source>
</evidence>
<organism evidence="3 4">
    <name type="scientific">Actinokineospora diospyrosa</name>
    <dbReference type="NCBI Taxonomy" id="103728"/>
    <lineage>
        <taxon>Bacteria</taxon>
        <taxon>Bacillati</taxon>
        <taxon>Actinomycetota</taxon>
        <taxon>Actinomycetes</taxon>
        <taxon>Pseudonocardiales</taxon>
        <taxon>Pseudonocardiaceae</taxon>
        <taxon>Actinokineospora</taxon>
    </lineage>
</organism>
<comment type="caution">
    <text evidence="3">The sequence shown here is derived from an EMBL/GenBank/DDBJ whole genome shotgun (WGS) entry which is preliminary data.</text>
</comment>
<protein>
    <submittedName>
        <fullName evidence="3">Phage integrase family protein</fullName>
    </submittedName>
</protein>
<proteinExistence type="predicted"/>
<keyword evidence="1" id="KW-0233">DNA recombination</keyword>
<dbReference type="Proteomes" id="UP001205185">
    <property type="component" value="Unassembled WGS sequence"/>
</dbReference>
<feature type="domain" description="Tyr recombinase" evidence="2">
    <location>
        <begin position="1"/>
        <end position="60"/>
    </location>
</feature>